<protein>
    <submittedName>
        <fullName evidence="1">Cyclin-related 2</fullName>
    </submittedName>
</protein>
<evidence type="ECO:0000313" key="2">
    <source>
        <dbReference type="Proteomes" id="UP000193920"/>
    </source>
</evidence>
<keyword evidence="2" id="KW-1185">Reference proteome</keyword>
<gene>
    <name evidence="1" type="ORF">LY90DRAFT_341557</name>
</gene>
<accession>A0A1Y2EGX5</accession>
<dbReference type="CDD" id="cd20558">
    <property type="entry name" value="CYCLIN_ScPCL7-like"/>
    <property type="match status" value="1"/>
</dbReference>
<organism evidence="1 2">
    <name type="scientific">Neocallimastix californiae</name>
    <dbReference type="NCBI Taxonomy" id="1754190"/>
    <lineage>
        <taxon>Eukaryota</taxon>
        <taxon>Fungi</taxon>
        <taxon>Fungi incertae sedis</taxon>
        <taxon>Chytridiomycota</taxon>
        <taxon>Chytridiomycota incertae sedis</taxon>
        <taxon>Neocallimastigomycetes</taxon>
        <taxon>Neocallimastigales</taxon>
        <taxon>Neocallimastigaceae</taxon>
        <taxon>Neocallimastix</taxon>
    </lineage>
</organism>
<dbReference type="Proteomes" id="UP000193920">
    <property type="component" value="Unassembled WGS sequence"/>
</dbReference>
<dbReference type="PANTHER" id="PTHR15615">
    <property type="match status" value="1"/>
</dbReference>
<dbReference type="GO" id="GO:0016538">
    <property type="term" value="F:cyclin-dependent protein serine/threonine kinase regulator activity"/>
    <property type="evidence" value="ECO:0007669"/>
    <property type="project" value="TreeGrafter"/>
</dbReference>
<dbReference type="STRING" id="1754190.A0A1Y2EGX5"/>
<dbReference type="GO" id="GO:0019901">
    <property type="term" value="F:protein kinase binding"/>
    <property type="evidence" value="ECO:0007669"/>
    <property type="project" value="InterPro"/>
</dbReference>
<feature type="non-terminal residue" evidence="1">
    <location>
        <position position="1"/>
    </location>
</feature>
<dbReference type="Gene3D" id="1.10.472.10">
    <property type="entry name" value="Cyclin-like"/>
    <property type="match status" value="1"/>
</dbReference>
<dbReference type="GO" id="GO:0005634">
    <property type="term" value="C:nucleus"/>
    <property type="evidence" value="ECO:0007669"/>
    <property type="project" value="TreeGrafter"/>
</dbReference>
<comment type="caution">
    <text evidence="1">The sequence shown here is derived from an EMBL/GenBank/DDBJ whole genome shotgun (WGS) entry which is preliminary data.</text>
</comment>
<reference evidence="1 2" key="1">
    <citation type="submission" date="2016-08" db="EMBL/GenBank/DDBJ databases">
        <title>A Parts List for Fungal Cellulosomes Revealed by Comparative Genomics.</title>
        <authorList>
            <consortium name="DOE Joint Genome Institute"/>
            <person name="Haitjema C.H."/>
            <person name="Gilmore S.P."/>
            <person name="Henske J.K."/>
            <person name="Solomon K.V."/>
            <person name="De Groot R."/>
            <person name="Kuo A."/>
            <person name="Mondo S.J."/>
            <person name="Salamov A.A."/>
            <person name="Labutti K."/>
            <person name="Zhao Z."/>
            <person name="Chiniquy J."/>
            <person name="Barry K."/>
            <person name="Brewer H.M."/>
            <person name="Purvine S.O."/>
            <person name="Wright A.T."/>
            <person name="Boxma B."/>
            <person name="Van Alen T."/>
            <person name="Hackstein J.H."/>
            <person name="Baker S.E."/>
            <person name="Grigoriev I.V."/>
            <person name="O'Malley M.A."/>
        </authorList>
    </citation>
    <scope>NUCLEOTIDE SEQUENCE [LARGE SCALE GENOMIC DNA]</scope>
    <source>
        <strain evidence="1 2">G1</strain>
    </source>
</reference>
<name>A0A1Y2EGX5_9FUNG</name>
<sequence>FHAKSIPTIDILAYLNRILKYAPCENDCFLTVLVYFNNMATLQNKPPSFVSSCKKRRKPIIINSYNIHRLLIIGIMIAAKFSSDIFFTNSHYAKVGGLPVLELNQLEIEFLLINDFDLHISVEEIQ</sequence>
<evidence type="ECO:0000313" key="1">
    <source>
        <dbReference type="EMBL" id="ORY70831.1"/>
    </source>
</evidence>
<proteinExistence type="predicted"/>
<feature type="non-terminal residue" evidence="1">
    <location>
        <position position="126"/>
    </location>
</feature>
<dbReference type="OrthoDB" id="1060854at2759"/>
<dbReference type="Pfam" id="PF08613">
    <property type="entry name" value="Cyclin"/>
    <property type="match status" value="1"/>
</dbReference>
<dbReference type="InterPro" id="IPR013922">
    <property type="entry name" value="Cyclin_PHO80-like"/>
</dbReference>
<dbReference type="AlphaFoldDB" id="A0A1Y2EGX5"/>
<dbReference type="PANTHER" id="PTHR15615:SF94">
    <property type="entry name" value="PHO85 CYCLIN-6-RELATED"/>
    <property type="match status" value="1"/>
</dbReference>
<dbReference type="EMBL" id="MCOG01000041">
    <property type="protein sequence ID" value="ORY70831.1"/>
    <property type="molecule type" value="Genomic_DNA"/>
</dbReference>
<dbReference type="GO" id="GO:0000307">
    <property type="term" value="C:cyclin-dependent protein kinase holoenzyme complex"/>
    <property type="evidence" value="ECO:0007669"/>
    <property type="project" value="TreeGrafter"/>
</dbReference>